<dbReference type="InterPro" id="IPR033900">
    <property type="entry name" value="Gram_neg_porin_domain"/>
</dbReference>
<evidence type="ECO:0000259" key="2">
    <source>
        <dbReference type="Pfam" id="PF13609"/>
    </source>
</evidence>
<keyword evidence="1" id="KW-0732">Signal</keyword>
<evidence type="ECO:0000313" key="4">
    <source>
        <dbReference type="Proteomes" id="UP001521181"/>
    </source>
</evidence>
<dbReference type="RefSeq" id="WP_233675182.1">
    <property type="nucleotide sequence ID" value="NZ_JAJUOS010000001.1"/>
</dbReference>
<proteinExistence type="predicted"/>
<dbReference type="Pfam" id="PF13609">
    <property type="entry name" value="Porin_4"/>
    <property type="match status" value="1"/>
</dbReference>
<reference evidence="3 4" key="1">
    <citation type="submission" date="2021-12" db="EMBL/GenBank/DDBJ databases">
        <title>Sinirhodobacter sp. WL0062 is a bacterium isolated from seawater.</title>
        <authorList>
            <person name="Wang L."/>
            <person name="He W."/>
            <person name="Zhang D.-F."/>
        </authorList>
    </citation>
    <scope>NUCLEOTIDE SEQUENCE [LARGE SCALE GENOMIC DNA]</scope>
    <source>
        <strain evidence="3 4">WL0062</strain>
    </source>
</reference>
<feature type="domain" description="Porin" evidence="2">
    <location>
        <begin position="26"/>
        <end position="199"/>
    </location>
</feature>
<feature type="chain" id="PRO_5046978065" evidence="1">
    <location>
        <begin position="22"/>
        <end position="234"/>
    </location>
</feature>
<sequence length="234" mass="24157">MQKLLLLSIGAALALPQTGLATEVTGAEIGLSYSTLADGNARDVNKTTLGGAIELGFGPQFSVQGDIATRYLDGIDESGKNATAHAIYHLPGDMAVGAFIGKDWLDGQSVEYTGLETAGAMGQISYEAAFTHMDSDGNHGNQLGLQANYALNPQLGLGGRFDTLHSEGEDMSRLSATAGYRINPGTMLTGELGFVDGDGMDAESFVGIGLKATFGATGGVTFGSRGLQEFIPGL</sequence>
<protein>
    <submittedName>
        <fullName evidence="3">Porin</fullName>
    </submittedName>
</protein>
<dbReference type="Proteomes" id="UP001521181">
    <property type="component" value="Unassembled WGS sequence"/>
</dbReference>
<organism evidence="3 4">
    <name type="scientific">Rhodobacter flavimaris</name>
    <dbReference type="NCBI Taxonomy" id="2907145"/>
    <lineage>
        <taxon>Bacteria</taxon>
        <taxon>Pseudomonadati</taxon>
        <taxon>Pseudomonadota</taxon>
        <taxon>Alphaproteobacteria</taxon>
        <taxon>Rhodobacterales</taxon>
        <taxon>Rhodobacter group</taxon>
        <taxon>Rhodobacter</taxon>
    </lineage>
</organism>
<dbReference type="SUPFAM" id="SSF56935">
    <property type="entry name" value="Porins"/>
    <property type="match status" value="1"/>
</dbReference>
<feature type="signal peptide" evidence="1">
    <location>
        <begin position="1"/>
        <end position="21"/>
    </location>
</feature>
<accession>A0ABS8YUM0</accession>
<name>A0ABS8YUM0_9RHOB</name>
<evidence type="ECO:0000256" key="1">
    <source>
        <dbReference type="SAM" id="SignalP"/>
    </source>
</evidence>
<keyword evidence="4" id="KW-1185">Reference proteome</keyword>
<evidence type="ECO:0000313" key="3">
    <source>
        <dbReference type="EMBL" id="MCE5972168.1"/>
    </source>
</evidence>
<comment type="caution">
    <text evidence="3">The sequence shown here is derived from an EMBL/GenBank/DDBJ whole genome shotgun (WGS) entry which is preliminary data.</text>
</comment>
<gene>
    <name evidence="3" type="ORF">LZA78_01510</name>
</gene>
<dbReference type="EMBL" id="JAJUOS010000001">
    <property type="protein sequence ID" value="MCE5972168.1"/>
    <property type="molecule type" value="Genomic_DNA"/>
</dbReference>